<comment type="caution">
    <text evidence="3">The sequence shown here is derived from an EMBL/GenBank/DDBJ whole genome shotgun (WGS) entry which is preliminary data.</text>
</comment>
<protein>
    <recommendedName>
        <fullName evidence="5">Subtilisin</fullName>
    </recommendedName>
</protein>
<accession>A0AAD2G760</accession>
<dbReference type="AlphaFoldDB" id="A0AAD2G760"/>
<feature type="region of interest" description="Disordered" evidence="1">
    <location>
        <begin position="335"/>
        <end position="354"/>
    </location>
</feature>
<dbReference type="Proteomes" id="UP001295423">
    <property type="component" value="Unassembled WGS sequence"/>
</dbReference>
<evidence type="ECO:0000256" key="2">
    <source>
        <dbReference type="SAM" id="SignalP"/>
    </source>
</evidence>
<evidence type="ECO:0000256" key="1">
    <source>
        <dbReference type="SAM" id="MobiDB-lite"/>
    </source>
</evidence>
<dbReference type="PROSITE" id="PS51257">
    <property type="entry name" value="PROKAR_LIPOPROTEIN"/>
    <property type="match status" value="1"/>
</dbReference>
<feature type="signal peptide" evidence="2">
    <location>
        <begin position="1"/>
        <end position="21"/>
    </location>
</feature>
<reference evidence="3" key="1">
    <citation type="submission" date="2023-08" db="EMBL/GenBank/DDBJ databases">
        <authorList>
            <person name="Audoor S."/>
            <person name="Bilcke G."/>
        </authorList>
    </citation>
    <scope>NUCLEOTIDE SEQUENCE</scope>
</reference>
<sequence length="377" mass="40065">MQNRILLIALLALSCVSTTTGNQRKIVRLAKCFMSDGDGGTRFLAGHIASNDTDSMMTADTLTCLGNVSACFDETTVETVKTCIQDNNDTDSRFLAGHVMPDDNGAGFGMGGFRPQMGRDTRAGIAMGCLQDSSKDCIKQEVRTFIQDKLPACVRTTTTALGECYKTNAETCASTCSEADIPDSNPFAGVASTNVKACQGFQNQIMDPSCEIVDCCPQCDTEFSDLMTCVGQELLMLQPEPCELSCPSESTRRRKLSTTTSKQQQYAMRNLAGHLPTEPDASTVVDECAVYLDTEEETLSADAVAAKLLDGEFIGCVADVAILVAEEQTAFAMAQDDMGNGDGNENTTDGSSGNRVLTSSVNGLVAIVVVLGLVGLM</sequence>
<evidence type="ECO:0000313" key="3">
    <source>
        <dbReference type="EMBL" id="CAJ1965497.1"/>
    </source>
</evidence>
<evidence type="ECO:0000313" key="4">
    <source>
        <dbReference type="Proteomes" id="UP001295423"/>
    </source>
</evidence>
<proteinExistence type="predicted"/>
<evidence type="ECO:0008006" key="5">
    <source>
        <dbReference type="Google" id="ProtNLM"/>
    </source>
</evidence>
<gene>
    <name evidence="3" type="ORF">CYCCA115_LOCUS21142</name>
</gene>
<dbReference type="EMBL" id="CAKOGP040002203">
    <property type="protein sequence ID" value="CAJ1965497.1"/>
    <property type="molecule type" value="Genomic_DNA"/>
</dbReference>
<keyword evidence="4" id="KW-1185">Reference proteome</keyword>
<feature type="chain" id="PRO_5042168453" description="Subtilisin" evidence="2">
    <location>
        <begin position="22"/>
        <end position="377"/>
    </location>
</feature>
<name>A0AAD2G760_9STRA</name>
<organism evidence="3 4">
    <name type="scientific">Cylindrotheca closterium</name>
    <dbReference type="NCBI Taxonomy" id="2856"/>
    <lineage>
        <taxon>Eukaryota</taxon>
        <taxon>Sar</taxon>
        <taxon>Stramenopiles</taxon>
        <taxon>Ochrophyta</taxon>
        <taxon>Bacillariophyta</taxon>
        <taxon>Bacillariophyceae</taxon>
        <taxon>Bacillariophycidae</taxon>
        <taxon>Bacillariales</taxon>
        <taxon>Bacillariaceae</taxon>
        <taxon>Cylindrotheca</taxon>
    </lineage>
</organism>
<keyword evidence="2" id="KW-0732">Signal</keyword>